<evidence type="ECO:0000256" key="1">
    <source>
        <dbReference type="ARBA" id="ARBA00012404"/>
    </source>
</evidence>
<accession>A0A0N7HJ02</accession>
<dbReference type="Gene3D" id="1.20.59.10">
    <property type="entry name" value="Chorismate mutase"/>
    <property type="match status" value="1"/>
</dbReference>
<dbReference type="STRING" id="1397108.IMCC12053_2706"/>
<keyword evidence="3" id="KW-0670">Pyruvate</keyword>
<keyword evidence="2" id="KW-0413">Isomerase</keyword>
<dbReference type="PANTHER" id="PTHR38041:SF1">
    <property type="entry name" value="CHORISMATE MUTASE"/>
    <property type="match status" value="1"/>
</dbReference>
<dbReference type="AlphaFoldDB" id="A0A0N7HJ02"/>
<dbReference type="SUPFAM" id="SSF48600">
    <property type="entry name" value="Chorismate mutase II"/>
    <property type="match status" value="1"/>
</dbReference>
<dbReference type="GO" id="GO:0004106">
    <property type="term" value="F:chorismate mutase activity"/>
    <property type="evidence" value="ECO:0007669"/>
    <property type="project" value="UniProtKB-EC"/>
</dbReference>
<dbReference type="GO" id="GO:0016829">
    <property type="term" value="F:lyase activity"/>
    <property type="evidence" value="ECO:0007669"/>
    <property type="project" value="UniProtKB-KW"/>
</dbReference>
<dbReference type="Pfam" id="PF01817">
    <property type="entry name" value="CM_2"/>
    <property type="match status" value="1"/>
</dbReference>
<keyword evidence="3" id="KW-0456">Lyase</keyword>
<dbReference type="PATRIC" id="fig|1397108.4.peg.2768"/>
<evidence type="ECO:0000256" key="2">
    <source>
        <dbReference type="ARBA" id="ARBA00023235"/>
    </source>
</evidence>
<dbReference type="Proteomes" id="UP000064920">
    <property type="component" value="Chromosome"/>
</dbReference>
<evidence type="ECO:0000313" key="4">
    <source>
        <dbReference type="Proteomes" id="UP000064920"/>
    </source>
</evidence>
<protein>
    <recommendedName>
        <fullName evidence="1">chorismate mutase</fullName>
        <ecNumber evidence="1">5.4.99.5</ecNumber>
    </recommendedName>
</protein>
<dbReference type="GO" id="GO:0009697">
    <property type="term" value="P:salicylic acid biosynthetic process"/>
    <property type="evidence" value="ECO:0007669"/>
    <property type="project" value="TreeGrafter"/>
</dbReference>
<dbReference type="InterPro" id="IPR036263">
    <property type="entry name" value="Chorismate_II_sf"/>
</dbReference>
<gene>
    <name evidence="3" type="ORF">IMCC12053_2706</name>
</gene>
<dbReference type="OrthoDB" id="514491at2"/>
<dbReference type="PANTHER" id="PTHR38041">
    <property type="entry name" value="CHORISMATE MUTASE"/>
    <property type="match status" value="1"/>
</dbReference>
<dbReference type="PROSITE" id="PS51168">
    <property type="entry name" value="CHORISMATE_MUT_2"/>
    <property type="match status" value="1"/>
</dbReference>
<name>A0A0N7HJ02_9RHOB</name>
<dbReference type="EC" id="5.4.99.5" evidence="1"/>
<dbReference type="InterPro" id="IPR051331">
    <property type="entry name" value="Chorismate_mutase-related"/>
</dbReference>
<dbReference type="InterPro" id="IPR002701">
    <property type="entry name" value="CM_II_prokaryot"/>
</dbReference>
<keyword evidence="4" id="KW-1185">Reference proteome</keyword>
<dbReference type="InterPro" id="IPR036979">
    <property type="entry name" value="CM_dom_sf"/>
</dbReference>
<sequence>MTFKSPQDFDTMDDLRVQIDEIDRALIRLLALRQKHIDRAAQIKPAAGLPARIDARVEDVVAKVRSAAQADGFEPETAAAMWRLMIENMIAREERAMPPEQTNQGPTS</sequence>
<dbReference type="SMART" id="SM00830">
    <property type="entry name" value="CM_2"/>
    <property type="match status" value="1"/>
</dbReference>
<dbReference type="KEGG" id="cmar:IMCC12053_2706"/>
<dbReference type="GO" id="GO:0046417">
    <property type="term" value="P:chorismate metabolic process"/>
    <property type="evidence" value="ECO:0007669"/>
    <property type="project" value="InterPro"/>
</dbReference>
<organism evidence="3 4">
    <name type="scientific">Celeribacter marinus</name>
    <dbReference type="NCBI Taxonomy" id="1397108"/>
    <lineage>
        <taxon>Bacteria</taxon>
        <taxon>Pseudomonadati</taxon>
        <taxon>Pseudomonadota</taxon>
        <taxon>Alphaproteobacteria</taxon>
        <taxon>Rhodobacterales</taxon>
        <taxon>Roseobacteraceae</taxon>
        <taxon>Celeribacter</taxon>
    </lineage>
</organism>
<reference evidence="3 4" key="1">
    <citation type="submission" date="2015-05" db="EMBL/GenBank/DDBJ databases">
        <authorList>
            <person name="Wang D.B."/>
            <person name="Wang M."/>
        </authorList>
    </citation>
    <scope>NUCLEOTIDE SEQUENCE [LARGE SCALE GENOMIC DNA]</scope>
    <source>
        <strain evidence="3 4">IMCC 12053</strain>
    </source>
</reference>
<dbReference type="EMBL" id="CP012023">
    <property type="protein sequence ID" value="ALI56653.1"/>
    <property type="molecule type" value="Genomic_DNA"/>
</dbReference>
<proteinExistence type="predicted"/>
<dbReference type="RefSeq" id="WP_062219784.1">
    <property type="nucleotide sequence ID" value="NZ_CBFHKW010000050.1"/>
</dbReference>
<evidence type="ECO:0000313" key="3">
    <source>
        <dbReference type="EMBL" id="ALI56653.1"/>
    </source>
</evidence>